<dbReference type="RefSeq" id="WP_248861946.1">
    <property type="nucleotide sequence ID" value="NZ_CP086322.1"/>
</dbReference>
<keyword evidence="5 10" id="KW-0475">Mercuric resistance</keyword>
<evidence type="ECO:0000256" key="7">
    <source>
        <dbReference type="ARBA" id="ARBA00023239"/>
    </source>
</evidence>
<evidence type="ECO:0000256" key="2">
    <source>
        <dbReference type="ARBA" id="ARBA00009443"/>
    </source>
</evidence>
<dbReference type="NCBIfam" id="NF033555">
    <property type="entry name" value="lyase_MerB"/>
    <property type="match status" value="1"/>
</dbReference>
<evidence type="ECO:0000256" key="8">
    <source>
        <dbReference type="ARBA" id="ARBA00025326"/>
    </source>
</evidence>
<dbReference type="InterPro" id="IPR004927">
    <property type="entry name" value="MerB"/>
</dbReference>
<dbReference type="EMBL" id="CP086322">
    <property type="protein sequence ID" value="UQA91153.1"/>
    <property type="molecule type" value="Genomic_DNA"/>
</dbReference>
<dbReference type="Pfam" id="PF03243">
    <property type="entry name" value="MerB"/>
    <property type="match status" value="1"/>
</dbReference>
<evidence type="ECO:0000313" key="12">
    <source>
        <dbReference type="EMBL" id="UQA91153.1"/>
    </source>
</evidence>
<dbReference type="SUPFAM" id="SSF160387">
    <property type="entry name" value="NosL/MerB-like"/>
    <property type="match status" value="1"/>
</dbReference>
<feature type="domain" description="Alkylmercury lyase helix-turn-helix" evidence="11">
    <location>
        <begin position="7"/>
        <end position="80"/>
    </location>
</feature>
<dbReference type="InterPro" id="IPR024259">
    <property type="entry name" value="MerB_HTH_dom"/>
</dbReference>
<dbReference type="Pfam" id="PF12324">
    <property type="entry name" value="HTH_15"/>
    <property type="match status" value="1"/>
</dbReference>
<accession>A0ABY4M1U0</accession>
<sequence>MDSQNRQLATRLSAAFNGGGAASARPWLWRPLLQLIARGEPVTAQQLAQATGRTTDQVREALAANPDTEYDRHGRITGSGLTLNPTPHRFEVDGIQLYTWCALDTLVFPVVLGRIARVTSPCHATGRPVRLTVAPDRLTSVEPATAVVSLVTPDAPASIRTAFCNQVHFFATPDAASGWLEEHPGATVLPVADAYELGRPLTETLLTGNAPPDCC</sequence>
<dbReference type="Gene3D" id="3.30.450.410">
    <property type="match status" value="1"/>
</dbReference>
<dbReference type="HAMAP" id="MF_00714">
    <property type="entry name" value="MerB"/>
    <property type="match status" value="1"/>
</dbReference>
<keyword evidence="7 10" id="KW-0456">Lyase</keyword>
<dbReference type="EC" id="4.99.1.2" evidence="3 10"/>
<evidence type="ECO:0000313" key="13">
    <source>
        <dbReference type="Proteomes" id="UP000830115"/>
    </source>
</evidence>
<dbReference type="PRINTS" id="PR01699">
    <property type="entry name" value="ORGNOHGLYASE"/>
</dbReference>
<name>A0ABY4M1U0_9ACTN</name>
<evidence type="ECO:0000256" key="6">
    <source>
        <dbReference type="ARBA" id="ARBA00022914"/>
    </source>
</evidence>
<dbReference type="Proteomes" id="UP000830115">
    <property type="component" value="Chromosome"/>
</dbReference>
<comment type="catalytic activity">
    <reaction evidence="1 10">
        <text>an alkylmercury + H(+) = an alkane + Hg(2+)</text>
        <dbReference type="Rhea" id="RHEA:18777"/>
        <dbReference type="ChEBI" id="CHEBI:15378"/>
        <dbReference type="ChEBI" id="CHEBI:16793"/>
        <dbReference type="ChEBI" id="CHEBI:18310"/>
        <dbReference type="ChEBI" id="CHEBI:83725"/>
        <dbReference type="EC" id="4.99.1.2"/>
    </reaction>
</comment>
<evidence type="ECO:0000256" key="9">
    <source>
        <dbReference type="ARBA" id="ARBA00031271"/>
    </source>
</evidence>
<gene>
    <name evidence="10 12" type="primary">merB</name>
    <name evidence="12" type="ORF">K9S39_03960</name>
</gene>
<dbReference type="GO" id="GO:0016829">
    <property type="term" value="F:lyase activity"/>
    <property type="evidence" value="ECO:0007669"/>
    <property type="project" value="UniProtKB-KW"/>
</dbReference>
<comment type="similarity">
    <text evidence="2 10">Belongs to the MerB family.</text>
</comment>
<protein>
    <recommendedName>
        <fullName evidence="4 10">Alkylmercury lyase</fullName>
        <ecNumber evidence="3 10">4.99.1.2</ecNumber>
    </recommendedName>
    <alternativeName>
        <fullName evidence="9 10">Organomercurial lyase</fullName>
    </alternativeName>
</protein>
<dbReference type="NCBIfam" id="NF009710">
    <property type="entry name" value="PRK13239.1"/>
    <property type="match status" value="1"/>
</dbReference>
<organism evidence="12 13">
    <name type="scientific">Streptomyces halobius</name>
    <dbReference type="NCBI Taxonomy" id="2879846"/>
    <lineage>
        <taxon>Bacteria</taxon>
        <taxon>Bacillati</taxon>
        <taxon>Actinomycetota</taxon>
        <taxon>Actinomycetes</taxon>
        <taxon>Kitasatosporales</taxon>
        <taxon>Streptomycetaceae</taxon>
        <taxon>Streptomyces</taxon>
    </lineage>
</organism>
<dbReference type="InterPro" id="IPR036390">
    <property type="entry name" value="WH_DNA-bd_sf"/>
</dbReference>
<evidence type="ECO:0000256" key="5">
    <source>
        <dbReference type="ARBA" id="ARBA00022466"/>
    </source>
</evidence>
<reference evidence="12" key="1">
    <citation type="submission" date="2021-10" db="EMBL/GenBank/DDBJ databases">
        <title>Streptomyces nigrumlapis sp.nov.,an antimicrobial producing actinobacterium isolated from Black Gobi rocks.</title>
        <authorList>
            <person name="Wen Y."/>
            <person name="Zhang W."/>
            <person name="Liu X.G."/>
        </authorList>
    </citation>
    <scope>NUCLEOTIDE SEQUENCE</scope>
    <source>
        <strain evidence="12">ST13-2-2</strain>
    </source>
</reference>
<dbReference type="PIRSF" id="PIRSF001458">
    <property type="entry name" value="MerB"/>
    <property type="match status" value="1"/>
</dbReference>
<keyword evidence="13" id="KW-1185">Reference proteome</keyword>
<evidence type="ECO:0000259" key="11">
    <source>
        <dbReference type="Pfam" id="PF12324"/>
    </source>
</evidence>
<evidence type="ECO:0000256" key="3">
    <source>
        <dbReference type="ARBA" id="ARBA00013237"/>
    </source>
</evidence>
<dbReference type="SUPFAM" id="SSF46785">
    <property type="entry name" value="Winged helix' DNA-binding domain"/>
    <property type="match status" value="1"/>
</dbReference>
<keyword evidence="6 10" id="KW-0476">Mercury</keyword>
<evidence type="ECO:0000256" key="1">
    <source>
        <dbReference type="ARBA" id="ARBA00000165"/>
    </source>
</evidence>
<comment type="function">
    <text evidence="8 10">Cleaves the carbon-mercury bond of organomercurials such as phenylmercuric acetate. One product is Hg(2+), which is subsequently detoxified by the mercuric reductase.</text>
</comment>
<proteinExistence type="inferred from homology"/>
<evidence type="ECO:0000256" key="4">
    <source>
        <dbReference type="ARBA" id="ARBA00018180"/>
    </source>
</evidence>
<dbReference type="InterPro" id="IPR053717">
    <property type="entry name" value="MerB_lyase_sf"/>
</dbReference>
<evidence type="ECO:0000256" key="10">
    <source>
        <dbReference type="HAMAP-Rule" id="MF_00714"/>
    </source>
</evidence>